<comment type="caution">
    <text evidence="10">The sequence shown here is derived from an EMBL/GenBank/DDBJ whole genome shotgun (WGS) entry which is preliminary data.</text>
</comment>
<evidence type="ECO:0000259" key="8">
    <source>
        <dbReference type="Pfam" id="PF01435"/>
    </source>
</evidence>
<keyword evidence="11" id="KW-1185">Reference proteome</keyword>
<dbReference type="CDD" id="cd07332">
    <property type="entry name" value="M48C_Oma1_like"/>
    <property type="match status" value="1"/>
</dbReference>
<organism evidence="10 11">
    <name type="scientific">Hylemonella gracilis ATCC 19624</name>
    <dbReference type="NCBI Taxonomy" id="887062"/>
    <lineage>
        <taxon>Bacteria</taxon>
        <taxon>Pseudomonadati</taxon>
        <taxon>Pseudomonadota</taxon>
        <taxon>Betaproteobacteria</taxon>
        <taxon>Burkholderiales</taxon>
        <taxon>Comamonadaceae</taxon>
        <taxon>Hylemonella</taxon>
    </lineage>
</organism>
<comment type="similarity">
    <text evidence="6">Belongs to the peptidase M48 family.</text>
</comment>
<proteinExistence type="inferred from homology"/>
<name>F3KUD5_9BURK</name>
<keyword evidence="2" id="KW-0479">Metal-binding</keyword>
<dbReference type="Pfam" id="PF23368">
    <property type="entry name" value="DUF7092"/>
    <property type="match status" value="1"/>
</dbReference>
<evidence type="ECO:0000256" key="7">
    <source>
        <dbReference type="SAM" id="MobiDB-lite"/>
    </source>
</evidence>
<keyword evidence="4 6" id="KW-0862">Zinc</keyword>
<evidence type="ECO:0000256" key="2">
    <source>
        <dbReference type="ARBA" id="ARBA00022723"/>
    </source>
</evidence>
<keyword evidence="3 6" id="KW-0378">Hydrolase</keyword>
<dbReference type="eggNOG" id="COG0501">
    <property type="taxonomic scope" value="Bacteria"/>
</dbReference>
<dbReference type="GO" id="GO:0051603">
    <property type="term" value="P:proteolysis involved in protein catabolic process"/>
    <property type="evidence" value="ECO:0007669"/>
    <property type="project" value="TreeGrafter"/>
</dbReference>
<evidence type="ECO:0000256" key="4">
    <source>
        <dbReference type="ARBA" id="ARBA00022833"/>
    </source>
</evidence>
<dbReference type="EMBL" id="AEGR01000060">
    <property type="protein sequence ID" value="EGI76685.1"/>
    <property type="molecule type" value="Genomic_DNA"/>
</dbReference>
<dbReference type="InterPro" id="IPR055518">
    <property type="entry name" value="DUF7092"/>
</dbReference>
<accession>F3KUD5</accession>
<feature type="region of interest" description="Disordered" evidence="7">
    <location>
        <begin position="209"/>
        <end position="230"/>
    </location>
</feature>
<dbReference type="Proteomes" id="UP000016368">
    <property type="component" value="Unassembled WGS sequence"/>
</dbReference>
<dbReference type="RefSeq" id="WP_006298135.1">
    <property type="nucleotide sequence ID" value="NZ_AEGR01000060.1"/>
</dbReference>
<evidence type="ECO:0000256" key="5">
    <source>
        <dbReference type="ARBA" id="ARBA00023049"/>
    </source>
</evidence>
<dbReference type="InterPro" id="IPR051156">
    <property type="entry name" value="Mito/Outer_Membr_Metalloprot"/>
</dbReference>
<reference evidence="10 11" key="1">
    <citation type="journal article" date="2011" name="EMBO J.">
        <title>Structural diversity of bacterial flagellar motors.</title>
        <authorList>
            <person name="Chen S."/>
            <person name="Beeby M."/>
            <person name="Murphy G.E."/>
            <person name="Leadbetter J.R."/>
            <person name="Hendrixson D.R."/>
            <person name="Briegel A."/>
            <person name="Li Z."/>
            <person name="Shi J."/>
            <person name="Tocheva E.I."/>
            <person name="Muller A."/>
            <person name="Dobro M.J."/>
            <person name="Jensen G.J."/>
        </authorList>
    </citation>
    <scope>NUCLEOTIDE SEQUENCE [LARGE SCALE GENOMIC DNA]</scope>
    <source>
        <strain evidence="10 11">ATCC 19624</strain>
    </source>
</reference>
<dbReference type="Pfam" id="PF01435">
    <property type="entry name" value="Peptidase_M48"/>
    <property type="match status" value="1"/>
</dbReference>
<dbReference type="OrthoDB" id="9810445at2"/>
<dbReference type="STRING" id="887062.HGR_10345"/>
<evidence type="ECO:0000256" key="6">
    <source>
        <dbReference type="RuleBase" id="RU003983"/>
    </source>
</evidence>
<keyword evidence="1 6" id="KW-0645">Protease</keyword>
<dbReference type="GO" id="GO:0004222">
    <property type="term" value="F:metalloendopeptidase activity"/>
    <property type="evidence" value="ECO:0007669"/>
    <property type="project" value="InterPro"/>
</dbReference>
<dbReference type="PANTHER" id="PTHR22726">
    <property type="entry name" value="METALLOENDOPEPTIDASE OMA1"/>
    <property type="match status" value="1"/>
</dbReference>
<comment type="cofactor">
    <cofactor evidence="6">
        <name>Zn(2+)</name>
        <dbReference type="ChEBI" id="CHEBI:29105"/>
    </cofactor>
    <text evidence="6">Binds 1 zinc ion per subunit.</text>
</comment>
<dbReference type="InterPro" id="IPR001915">
    <property type="entry name" value="Peptidase_M48"/>
</dbReference>
<dbReference type="Gene3D" id="3.30.2010.10">
    <property type="entry name" value="Metalloproteases ('zincins'), catalytic domain"/>
    <property type="match status" value="1"/>
</dbReference>
<protein>
    <submittedName>
        <fullName evidence="10">Uncharacterized protein</fullName>
    </submittedName>
</protein>
<dbReference type="PANTHER" id="PTHR22726:SF1">
    <property type="entry name" value="METALLOENDOPEPTIDASE OMA1, MITOCHONDRIAL"/>
    <property type="match status" value="1"/>
</dbReference>
<evidence type="ECO:0000313" key="10">
    <source>
        <dbReference type="EMBL" id="EGI76685.1"/>
    </source>
</evidence>
<evidence type="ECO:0000259" key="9">
    <source>
        <dbReference type="Pfam" id="PF23368"/>
    </source>
</evidence>
<feature type="domain" description="Peptidase M48" evidence="8">
    <location>
        <begin position="231"/>
        <end position="377"/>
    </location>
</feature>
<keyword evidence="5 6" id="KW-0482">Metalloprotease</keyword>
<evidence type="ECO:0000313" key="11">
    <source>
        <dbReference type="Proteomes" id="UP000016368"/>
    </source>
</evidence>
<feature type="domain" description="DUF7092" evidence="9">
    <location>
        <begin position="13"/>
        <end position="100"/>
    </location>
</feature>
<evidence type="ECO:0000256" key="1">
    <source>
        <dbReference type="ARBA" id="ARBA00022670"/>
    </source>
</evidence>
<sequence length="382" mass="41222">MPIAPTLPPFTSIEALYFDGRSARPQSVRLDVVARELRAWGATDGDVSDAASGAAQIGRWPVNQVQWPERTRHGQRVILLDGGGSLQVADATAFDAWRAAIGHRDGWVVRAQLHWRGVLLALVLLVGVLFVGYRWGVPWAAGQVVRALPLQVDDALGTEALSSLDQHLLSPSALPAQRQAELRAALDQAVRAMDETPVPWTLHFRAGVPRTDTAGTDKTSKDKNTRRGIGPNALALPGGHIIITDELVRLLEGRDDAVLGVLGHEYGHVRLRHGMQALARMTLASAAVSVVVGDFSSLLGAAPLLLAHMDYSRHAEREADAEAVRLLRASGLSPQAMVVFFERMAARQPGRASREEGGLPIALASHPADTERIRFFTEAAAR</sequence>
<gene>
    <name evidence="10" type="ORF">HGR_10345</name>
</gene>
<dbReference type="GO" id="GO:0016020">
    <property type="term" value="C:membrane"/>
    <property type="evidence" value="ECO:0007669"/>
    <property type="project" value="TreeGrafter"/>
</dbReference>
<dbReference type="AlphaFoldDB" id="F3KUD5"/>
<evidence type="ECO:0000256" key="3">
    <source>
        <dbReference type="ARBA" id="ARBA00022801"/>
    </source>
</evidence>
<dbReference type="GO" id="GO:0046872">
    <property type="term" value="F:metal ion binding"/>
    <property type="evidence" value="ECO:0007669"/>
    <property type="project" value="UniProtKB-KW"/>
</dbReference>